<organism evidence="1 2">
    <name type="scientific">Vitis vinifera</name>
    <name type="common">Grape</name>
    <dbReference type="NCBI Taxonomy" id="29760"/>
    <lineage>
        <taxon>Eukaryota</taxon>
        <taxon>Viridiplantae</taxon>
        <taxon>Streptophyta</taxon>
        <taxon>Embryophyta</taxon>
        <taxon>Tracheophyta</taxon>
        <taxon>Spermatophyta</taxon>
        <taxon>Magnoliopsida</taxon>
        <taxon>eudicotyledons</taxon>
        <taxon>Gunneridae</taxon>
        <taxon>Pentapetalae</taxon>
        <taxon>rosids</taxon>
        <taxon>Vitales</taxon>
        <taxon>Vitaceae</taxon>
        <taxon>Viteae</taxon>
        <taxon>Vitis</taxon>
    </lineage>
</organism>
<name>A0A438BNP8_VITVI</name>
<evidence type="ECO:0000313" key="2">
    <source>
        <dbReference type="Proteomes" id="UP000288805"/>
    </source>
</evidence>
<proteinExistence type="predicted"/>
<sequence length="319" mass="35231">MTESYPCPTTILPGTTTPNPAHTLWIRQDQLLLNAILGSLSPTIIPFIARAKTAREAGQYWPIHMPNHLVEESSSAVVDDEDLLEKILEGLGEDYKELVRAFKLEILQSPLMNSMKSFSTLKLLFKAPQRLNNPTSLPLLILPIVPTLGHETCHTLILPPETTQASIHPPILAIALWAGARRPPLVIDSLHHSLANNLRSDRSFPKPYLGYCQICRIQGHTAKRCPFFRLIPIETSTNTSTTTPNSSWQPKAHFAVNTSNTPTWLLDSGASHHVTSDLRNLSIHAPYNGSDDIMIGDGTRLPITHTGSSLSTLPMLNFP</sequence>
<dbReference type="PANTHER" id="PTHR47481">
    <property type="match status" value="1"/>
</dbReference>
<dbReference type="Proteomes" id="UP000288805">
    <property type="component" value="Unassembled WGS sequence"/>
</dbReference>
<protein>
    <submittedName>
        <fullName evidence="1">Retrovirus-related Pol polyprotein from transposon RE2</fullName>
    </submittedName>
</protein>
<evidence type="ECO:0000313" key="1">
    <source>
        <dbReference type="EMBL" id="RVW12480.1"/>
    </source>
</evidence>
<comment type="caution">
    <text evidence="1">The sequence shown here is derived from an EMBL/GenBank/DDBJ whole genome shotgun (WGS) entry which is preliminary data.</text>
</comment>
<accession>A0A438BNP8</accession>
<dbReference type="PANTHER" id="PTHR47481:SF22">
    <property type="entry name" value="RETROTRANSPOSON GAG DOMAIN-CONTAINING PROTEIN"/>
    <property type="match status" value="1"/>
</dbReference>
<dbReference type="AlphaFoldDB" id="A0A438BNP8"/>
<gene>
    <name evidence="1" type="primary">RE2_349</name>
    <name evidence="1" type="ORF">CK203_093454</name>
</gene>
<dbReference type="EMBL" id="QGNW01002703">
    <property type="protein sequence ID" value="RVW12480.1"/>
    <property type="molecule type" value="Genomic_DNA"/>
</dbReference>
<reference evidence="1 2" key="1">
    <citation type="journal article" date="2018" name="PLoS Genet.">
        <title>Population sequencing reveals clonal diversity and ancestral inbreeding in the grapevine cultivar Chardonnay.</title>
        <authorList>
            <person name="Roach M.J."/>
            <person name="Johnson D.L."/>
            <person name="Bohlmann J."/>
            <person name="van Vuuren H.J."/>
            <person name="Jones S.J."/>
            <person name="Pretorius I.S."/>
            <person name="Schmidt S.A."/>
            <person name="Borneman A.R."/>
        </authorList>
    </citation>
    <scope>NUCLEOTIDE SEQUENCE [LARGE SCALE GENOMIC DNA]</scope>
    <source>
        <strain evidence="2">cv. Chardonnay</strain>
        <tissue evidence="1">Leaf</tissue>
    </source>
</reference>